<dbReference type="Proteomes" id="UP001500393">
    <property type="component" value="Unassembled WGS sequence"/>
</dbReference>
<sequence length="87" mass="9486">MALLLRSTALALGVLIPFFFVISTLLTTIPGLKTLTYYLPDQAGHQIMLLTPRDDTPLGPWTGLLVLATWAAAALFSGYLVLQRRDA</sequence>
<protein>
    <recommendedName>
        <fullName evidence="4">ABC-2 type transport system permease protein</fullName>
    </recommendedName>
</protein>
<evidence type="ECO:0000313" key="3">
    <source>
        <dbReference type="Proteomes" id="UP001500393"/>
    </source>
</evidence>
<keyword evidence="1" id="KW-0812">Transmembrane</keyword>
<comment type="caution">
    <text evidence="2">The sequence shown here is derived from an EMBL/GenBank/DDBJ whole genome shotgun (WGS) entry which is preliminary data.</text>
</comment>
<dbReference type="EMBL" id="BAAAOS010000033">
    <property type="protein sequence ID" value="GAA1588816.1"/>
    <property type="molecule type" value="Genomic_DNA"/>
</dbReference>
<name>A0ABN2DWF4_9ACTN</name>
<keyword evidence="1" id="KW-0472">Membrane</keyword>
<accession>A0ABN2DWF4</accession>
<keyword evidence="1" id="KW-1133">Transmembrane helix</keyword>
<organism evidence="2 3">
    <name type="scientific">Kribbella sancticallisti</name>
    <dbReference type="NCBI Taxonomy" id="460087"/>
    <lineage>
        <taxon>Bacteria</taxon>
        <taxon>Bacillati</taxon>
        <taxon>Actinomycetota</taxon>
        <taxon>Actinomycetes</taxon>
        <taxon>Propionibacteriales</taxon>
        <taxon>Kribbellaceae</taxon>
        <taxon>Kribbella</taxon>
    </lineage>
</organism>
<feature type="transmembrane region" description="Helical" evidence="1">
    <location>
        <begin position="9"/>
        <end position="29"/>
    </location>
</feature>
<feature type="transmembrane region" description="Helical" evidence="1">
    <location>
        <begin position="58"/>
        <end position="82"/>
    </location>
</feature>
<proteinExistence type="predicted"/>
<dbReference type="RefSeq" id="WP_344217545.1">
    <property type="nucleotide sequence ID" value="NZ_BAAAOS010000033.1"/>
</dbReference>
<keyword evidence="3" id="KW-1185">Reference proteome</keyword>
<evidence type="ECO:0000256" key="1">
    <source>
        <dbReference type="SAM" id="Phobius"/>
    </source>
</evidence>
<evidence type="ECO:0000313" key="2">
    <source>
        <dbReference type="EMBL" id="GAA1588816.1"/>
    </source>
</evidence>
<gene>
    <name evidence="2" type="ORF">GCM10009789_48060</name>
</gene>
<reference evidence="2 3" key="1">
    <citation type="journal article" date="2019" name="Int. J. Syst. Evol. Microbiol.">
        <title>The Global Catalogue of Microorganisms (GCM) 10K type strain sequencing project: providing services to taxonomists for standard genome sequencing and annotation.</title>
        <authorList>
            <consortium name="The Broad Institute Genomics Platform"/>
            <consortium name="The Broad Institute Genome Sequencing Center for Infectious Disease"/>
            <person name="Wu L."/>
            <person name="Ma J."/>
        </authorList>
    </citation>
    <scope>NUCLEOTIDE SEQUENCE [LARGE SCALE GENOMIC DNA]</scope>
    <source>
        <strain evidence="2 3">JCM 14969</strain>
    </source>
</reference>
<evidence type="ECO:0008006" key="4">
    <source>
        <dbReference type="Google" id="ProtNLM"/>
    </source>
</evidence>